<evidence type="ECO:0000259" key="1">
    <source>
        <dbReference type="Pfam" id="PF00534"/>
    </source>
</evidence>
<evidence type="ECO:0000259" key="2">
    <source>
        <dbReference type="Pfam" id="PF13439"/>
    </source>
</evidence>
<dbReference type="InterPro" id="IPR001296">
    <property type="entry name" value="Glyco_trans_1"/>
</dbReference>
<dbReference type="GO" id="GO:0016757">
    <property type="term" value="F:glycosyltransferase activity"/>
    <property type="evidence" value="ECO:0007669"/>
    <property type="project" value="InterPro"/>
</dbReference>
<feature type="domain" description="Glycosyltransferase subfamily 4-like N-terminal" evidence="2">
    <location>
        <begin position="47"/>
        <end position="147"/>
    </location>
</feature>
<gene>
    <name evidence="3" type="ORF">YZ82_04805</name>
</gene>
<dbReference type="Gene3D" id="3.40.50.2000">
    <property type="entry name" value="Glycogen Phosphorylase B"/>
    <property type="match status" value="2"/>
</dbReference>
<organism evidence="3 4">
    <name type="scientific">Campylobacter hyointestinalis</name>
    <dbReference type="NCBI Taxonomy" id="198"/>
    <lineage>
        <taxon>Bacteria</taxon>
        <taxon>Pseudomonadati</taxon>
        <taxon>Campylobacterota</taxon>
        <taxon>Epsilonproteobacteria</taxon>
        <taxon>Campylobacterales</taxon>
        <taxon>Campylobacteraceae</taxon>
        <taxon>Campylobacter</taxon>
    </lineage>
</organism>
<dbReference type="RefSeq" id="WP_111971066.1">
    <property type="nucleotide sequence ID" value="NZ_UIGP01000001.1"/>
</dbReference>
<dbReference type="PANTHER" id="PTHR45947">
    <property type="entry name" value="SULFOQUINOVOSYL TRANSFERASE SQD2"/>
    <property type="match status" value="1"/>
</dbReference>
<keyword evidence="3" id="KW-0808">Transferase</keyword>
<evidence type="ECO:0000313" key="3">
    <source>
        <dbReference type="EMBL" id="TWO20639.1"/>
    </source>
</evidence>
<dbReference type="Pfam" id="PF13439">
    <property type="entry name" value="Glyco_transf_4"/>
    <property type="match status" value="1"/>
</dbReference>
<proteinExistence type="predicted"/>
<evidence type="ECO:0000313" key="4">
    <source>
        <dbReference type="Proteomes" id="UP000321812"/>
    </source>
</evidence>
<protein>
    <submittedName>
        <fullName evidence="3">Glycosyltransferase</fullName>
    </submittedName>
</protein>
<sequence>MKNYKILHILNDNNGGIKSAVANLVNLFPGSTALNIETKDVFKVLYKFKKISANYDAVHFHGAWQLHILLSFFCQKPIIISPHGSFHPMGLKKSKIKKQIAKNIYVKFCYGLADCICALTKNESDYIRDFGIKYTPIMIIPNAIDFDLKLNINEIKKKELLNLANGRKIILSLCRLDPQKGLEMLIDSFKLLNDANAVLFIAGNGNENFTNKLRDKIIDLNLENHIFLLGYLSGANKFAAFSISDVYVLPSFNEGFGITILEAYRQKVPVITTTTTPFDDIEREQFGWYIEPNLESLYNALNDALHTPKKRLEKMGDMGAQFMRKRYSLNIIYKSYKKLYDEIIGK</sequence>
<feature type="domain" description="Glycosyl transferase family 1" evidence="1">
    <location>
        <begin position="158"/>
        <end position="316"/>
    </location>
</feature>
<name>A0A562XEU7_CAMHY</name>
<dbReference type="SUPFAM" id="SSF53756">
    <property type="entry name" value="UDP-Glycosyltransferase/glycogen phosphorylase"/>
    <property type="match status" value="1"/>
</dbReference>
<comment type="caution">
    <text evidence="3">The sequence shown here is derived from an EMBL/GenBank/DDBJ whole genome shotgun (WGS) entry which is preliminary data.</text>
</comment>
<dbReference type="EMBL" id="VOAP01000013">
    <property type="protein sequence ID" value="TWO20639.1"/>
    <property type="molecule type" value="Genomic_DNA"/>
</dbReference>
<dbReference type="PANTHER" id="PTHR45947:SF3">
    <property type="entry name" value="SULFOQUINOVOSYL TRANSFERASE SQD2"/>
    <property type="match status" value="1"/>
</dbReference>
<dbReference type="AlphaFoldDB" id="A0A562XEU7"/>
<dbReference type="Proteomes" id="UP000321812">
    <property type="component" value="Unassembled WGS sequence"/>
</dbReference>
<dbReference type="InterPro" id="IPR050194">
    <property type="entry name" value="Glycosyltransferase_grp1"/>
</dbReference>
<dbReference type="Pfam" id="PF00534">
    <property type="entry name" value="Glycos_transf_1"/>
    <property type="match status" value="1"/>
</dbReference>
<dbReference type="InterPro" id="IPR028098">
    <property type="entry name" value="Glyco_trans_4-like_N"/>
</dbReference>
<reference evidence="3 4" key="1">
    <citation type="submission" date="2019-07" db="EMBL/GenBank/DDBJ databases">
        <title>Rapid identification of Enteric Bacteria from Whole Genome Sequences (WGS) using Average Nucleotide Identity (ANI).</title>
        <authorList>
            <person name="Lane C."/>
        </authorList>
    </citation>
    <scope>NUCLEOTIDE SEQUENCE [LARGE SCALE GENOMIC DNA]</scope>
    <source>
        <strain evidence="3 4">D2411</strain>
    </source>
</reference>
<accession>A0A562XEU7</accession>